<evidence type="ECO:0000313" key="2">
    <source>
        <dbReference type="Proteomes" id="UP000192333"/>
    </source>
</evidence>
<dbReference type="Proteomes" id="UP000192333">
    <property type="component" value="Chromosome I"/>
</dbReference>
<protein>
    <submittedName>
        <fullName evidence="1">Uncharacterized protein</fullName>
    </submittedName>
</protein>
<sequence length="224" mass="24931">MIGKMLNKSRPGISISLKKKWILIFLRGIFKSMLLLPFLFSSCDLSEIEDTGFDQANFIYIGDQPFQFVSAKLTLIGPVDVDNPNSHYWANLQLSTDIEFREPYIPNSSVISIGIHAVYDGTPLPKFPLKDGEYKVFPPSGITDQEILSSLEGKNFSLGPSIGLNYLSGQLDFNSYRDAESGIIDVSFDFSKNRVRVAHNWITKEGTKIVGTSLVPIDISGFIP</sequence>
<dbReference type="AlphaFoldDB" id="A0A1W2H940"/>
<proteinExistence type="predicted"/>
<dbReference type="STRING" id="758820.SAMN00777080_3853"/>
<name>A0A1W2H940_9BACT</name>
<accession>A0A1W2H940</accession>
<organism evidence="1 2">
    <name type="scientific">Aquiflexum balticum DSM 16537</name>
    <dbReference type="NCBI Taxonomy" id="758820"/>
    <lineage>
        <taxon>Bacteria</taxon>
        <taxon>Pseudomonadati</taxon>
        <taxon>Bacteroidota</taxon>
        <taxon>Cytophagia</taxon>
        <taxon>Cytophagales</taxon>
        <taxon>Cyclobacteriaceae</taxon>
        <taxon>Aquiflexum</taxon>
    </lineage>
</organism>
<dbReference type="EMBL" id="LT838813">
    <property type="protein sequence ID" value="SMD45208.1"/>
    <property type="molecule type" value="Genomic_DNA"/>
</dbReference>
<keyword evidence="2" id="KW-1185">Reference proteome</keyword>
<evidence type="ECO:0000313" key="1">
    <source>
        <dbReference type="EMBL" id="SMD45208.1"/>
    </source>
</evidence>
<reference evidence="2" key="1">
    <citation type="submission" date="2017-04" db="EMBL/GenBank/DDBJ databases">
        <authorList>
            <person name="Varghese N."/>
            <person name="Submissions S."/>
        </authorList>
    </citation>
    <scope>NUCLEOTIDE SEQUENCE [LARGE SCALE GENOMIC DNA]</scope>
    <source>
        <strain evidence="2">DSM 16537</strain>
    </source>
</reference>
<gene>
    <name evidence="1" type="ORF">SAMN00777080_3853</name>
</gene>